<organism evidence="13 14">
    <name type="scientific">Pisciglobus halotolerans</name>
    <dbReference type="NCBI Taxonomy" id="745365"/>
    <lineage>
        <taxon>Bacteria</taxon>
        <taxon>Bacillati</taxon>
        <taxon>Bacillota</taxon>
        <taxon>Bacilli</taxon>
        <taxon>Lactobacillales</taxon>
        <taxon>Carnobacteriaceae</taxon>
    </lineage>
</organism>
<accession>A0A1I3AQ69</accession>
<evidence type="ECO:0000256" key="1">
    <source>
        <dbReference type="ARBA" id="ARBA00004651"/>
    </source>
</evidence>
<feature type="transmembrane region" description="Helical" evidence="11">
    <location>
        <begin position="15"/>
        <end position="39"/>
    </location>
</feature>
<evidence type="ECO:0000256" key="5">
    <source>
        <dbReference type="ARBA" id="ARBA00022448"/>
    </source>
</evidence>
<evidence type="ECO:0000256" key="8">
    <source>
        <dbReference type="ARBA" id="ARBA00022989"/>
    </source>
</evidence>
<dbReference type="PANTHER" id="PTHR43738:SF1">
    <property type="entry name" value="HEMIN TRANSPORT SYSTEM PERMEASE PROTEIN HRTB-RELATED"/>
    <property type="match status" value="1"/>
</dbReference>
<comment type="similarity">
    <text evidence="2">Belongs to the ABC-4 integral membrane protein family. HrtB subfamily.</text>
</comment>
<dbReference type="Pfam" id="PF02687">
    <property type="entry name" value="FtsX"/>
    <property type="match status" value="1"/>
</dbReference>
<sequence length="374" mass="40084">MFLALKELIHSKGRFIMIGLIIVLISWLVFILSGLGTGLSDLAAGTLKRAEANAVVFEEGADMSISKSMLSESISDDLLRQKGVSDTAPISTFSTSIRKSGTSEESGKKTDAILIGIEPGSFIEPTSTEGKNLTDDAADQVLVDSSLKNDGFAIGDTLALSGSTEKLTIGGFTDHQTLNHQPAIFVNLDQFRTIRYAAPGSDNGIEDIVNGILVQGKDVDLNELTKADEHIEAGSKKAAVNAVPGYSAENATITMMLWFLMIISAFILGVFFYVLTNQKTQQFGVLKAIGGSNGFIIRSVISQVFVLSLISVLIGIGLTYLTTLFLPEAMPFHLEVPMVMIYSIVLLLISLISSLFSVVKIAKIDPLTALGRVE</sequence>
<gene>
    <name evidence="13" type="ORF">SAMN04489868_101117</name>
</gene>
<dbReference type="Proteomes" id="UP000198668">
    <property type="component" value="Unassembled WGS sequence"/>
</dbReference>
<comment type="function">
    <text evidence="10">Part of the ABC transporter complex hrt involved in hemin import. Responsible for the translocation of the substrate across the membrane.</text>
</comment>
<proteinExistence type="inferred from homology"/>
<evidence type="ECO:0000313" key="13">
    <source>
        <dbReference type="EMBL" id="SFH52122.1"/>
    </source>
</evidence>
<reference evidence="13 14" key="1">
    <citation type="submission" date="2016-10" db="EMBL/GenBank/DDBJ databases">
        <authorList>
            <person name="de Groot N.N."/>
        </authorList>
    </citation>
    <scope>NUCLEOTIDE SEQUENCE [LARGE SCALE GENOMIC DNA]</scope>
    <source>
        <strain evidence="13 14">DSM 27630</strain>
    </source>
</reference>
<keyword evidence="8 11" id="KW-1133">Transmembrane helix</keyword>
<dbReference type="PANTHER" id="PTHR43738">
    <property type="entry name" value="ABC TRANSPORTER, MEMBRANE PROTEIN"/>
    <property type="match status" value="1"/>
</dbReference>
<feature type="transmembrane region" description="Helical" evidence="11">
    <location>
        <begin position="340"/>
        <end position="362"/>
    </location>
</feature>
<evidence type="ECO:0000256" key="2">
    <source>
        <dbReference type="ARBA" id="ARBA00008697"/>
    </source>
</evidence>
<dbReference type="InterPro" id="IPR003838">
    <property type="entry name" value="ABC3_permease_C"/>
</dbReference>
<evidence type="ECO:0000256" key="9">
    <source>
        <dbReference type="ARBA" id="ARBA00023136"/>
    </source>
</evidence>
<dbReference type="GO" id="GO:0005886">
    <property type="term" value="C:plasma membrane"/>
    <property type="evidence" value="ECO:0007669"/>
    <property type="project" value="UniProtKB-SubCell"/>
</dbReference>
<keyword evidence="9 11" id="KW-0472">Membrane</keyword>
<evidence type="ECO:0000256" key="6">
    <source>
        <dbReference type="ARBA" id="ARBA00022475"/>
    </source>
</evidence>
<evidence type="ECO:0000256" key="7">
    <source>
        <dbReference type="ARBA" id="ARBA00022692"/>
    </source>
</evidence>
<dbReference type="EMBL" id="FOQE01000001">
    <property type="protein sequence ID" value="SFH52122.1"/>
    <property type="molecule type" value="Genomic_DNA"/>
</dbReference>
<evidence type="ECO:0000256" key="4">
    <source>
        <dbReference type="ARBA" id="ARBA00016962"/>
    </source>
</evidence>
<feature type="transmembrane region" description="Helical" evidence="11">
    <location>
        <begin position="255"/>
        <end position="275"/>
    </location>
</feature>
<keyword evidence="5" id="KW-0813">Transport</keyword>
<evidence type="ECO:0000256" key="11">
    <source>
        <dbReference type="SAM" id="Phobius"/>
    </source>
</evidence>
<comment type="subunit">
    <text evidence="3">The complex is composed of two ATP-binding proteins (HrtA), two transmembrane proteins (HrtB) and a solute-binding protein.</text>
</comment>
<evidence type="ECO:0000256" key="10">
    <source>
        <dbReference type="ARBA" id="ARBA00024973"/>
    </source>
</evidence>
<evidence type="ECO:0000259" key="12">
    <source>
        <dbReference type="Pfam" id="PF02687"/>
    </source>
</evidence>
<evidence type="ECO:0000256" key="3">
    <source>
        <dbReference type="ARBA" id="ARBA00011131"/>
    </source>
</evidence>
<dbReference type="AlphaFoldDB" id="A0A1I3AQ69"/>
<keyword evidence="6" id="KW-1003">Cell membrane</keyword>
<evidence type="ECO:0000313" key="14">
    <source>
        <dbReference type="Proteomes" id="UP000198668"/>
    </source>
</evidence>
<keyword evidence="7 11" id="KW-0812">Transmembrane</keyword>
<dbReference type="OrthoDB" id="384327at2"/>
<name>A0A1I3AQ69_9LACT</name>
<comment type="subcellular location">
    <subcellularLocation>
        <location evidence="1">Cell membrane</location>
        <topology evidence="1">Multi-pass membrane protein</topology>
    </subcellularLocation>
</comment>
<feature type="domain" description="ABC3 transporter permease C-terminal" evidence="12">
    <location>
        <begin position="255"/>
        <end position="366"/>
    </location>
</feature>
<dbReference type="InterPro" id="IPR051125">
    <property type="entry name" value="ABC-4/HrtB_transporter"/>
</dbReference>
<feature type="transmembrane region" description="Helical" evidence="11">
    <location>
        <begin position="295"/>
        <end position="320"/>
    </location>
</feature>
<protein>
    <recommendedName>
        <fullName evidence="4">Putative hemin transport system permease protein HrtB</fullName>
    </recommendedName>
</protein>
<dbReference type="RefSeq" id="WP_092090748.1">
    <property type="nucleotide sequence ID" value="NZ_FOQE01000001.1"/>
</dbReference>
<keyword evidence="14" id="KW-1185">Reference proteome</keyword>